<evidence type="ECO:0000313" key="2">
    <source>
        <dbReference type="Proteomes" id="UP000663827"/>
    </source>
</evidence>
<name>A0A8H3DQE5_9AGAM</name>
<reference evidence="1" key="1">
    <citation type="submission" date="2021-01" db="EMBL/GenBank/DDBJ databases">
        <authorList>
            <person name="Kaushik A."/>
        </authorList>
    </citation>
    <scope>NUCLEOTIDE SEQUENCE</scope>
    <source>
        <strain evidence="1">AG5</strain>
    </source>
</reference>
<comment type="caution">
    <text evidence="1">The sequence shown here is derived from an EMBL/GenBank/DDBJ whole genome shotgun (WGS) entry which is preliminary data.</text>
</comment>
<organism evidence="1 2">
    <name type="scientific">Rhizoctonia solani</name>
    <dbReference type="NCBI Taxonomy" id="456999"/>
    <lineage>
        <taxon>Eukaryota</taxon>
        <taxon>Fungi</taxon>
        <taxon>Dikarya</taxon>
        <taxon>Basidiomycota</taxon>
        <taxon>Agaricomycotina</taxon>
        <taxon>Agaricomycetes</taxon>
        <taxon>Cantharellales</taxon>
        <taxon>Ceratobasidiaceae</taxon>
        <taxon>Rhizoctonia</taxon>
    </lineage>
</organism>
<accession>A0A8H3DQE5</accession>
<dbReference type="AlphaFoldDB" id="A0A8H3DQE5"/>
<dbReference type="Proteomes" id="UP000663827">
    <property type="component" value="Unassembled WGS sequence"/>
</dbReference>
<proteinExistence type="predicted"/>
<dbReference type="EMBL" id="CAJNJQ010000127">
    <property type="protein sequence ID" value="CAE7058249.1"/>
    <property type="molecule type" value="Genomic_DNA"/>
</dbReference>
<evidence type="ECO:0000313" key="1">
    <source>
        <dbReference type="EMBL" id="CAE7058249.1"/>
    </source>
</evidence>
<gene>
    <name evidence="1" type="ORF">RDB_LOCUS6072</name>
</gene>
<protein>
    <submittedName>
        <fullName evidence="1">Uncharacterized protein</fullName>
    </submittedName>
</protein>
<sequence>MEKNLTAGKPSRRLVVWFGTVPYHLVKADCGHRPQLVYHQSSIKPPSRLARFATRLRLVKENKPLLDAVKNAYRFIANNYTPGDQVILVAWHYASLLLDLDHTVRVFELLAKHLHDRTRPGNLFDLQSDNQRDISASRIPIYAVAVGGVQMQSHSAWSDRLKSRFPPGIEHIICWNYRHDTFFSSSTAYNPDGFVISREICISGDDTGYKLARGITKHILYYKQKSSPEWEKRQPVWIHVLDSTSCEPSEVVPSESEKPAGMYYRELRSYRGLPGLTRSGSMLMWRAYQKR</sequence>